<dbReference type="PANTHER" id="PTHR17972">
    <property type="entry name" value="NUCLEOLAR RNA-ASSOCIATED PROTEIN"/>
    <property type="match status" value="1"/>
</dbReference>
<name>A0A2S2NAM4_SCHGA</name>
<dbReference type="PANTHER" id="PTHR17972:SF0">
    <property type="entry name" value="NUCLEOLAR PROTEIN 6"/>
    <property type="match status" value="1"/>
</dbReference>
<sequence length="130" mass="14798">MNPLRHMAVDAKMAKIYSLEPPEDKEKIPIVGLNPVQELLNVLRESYSEYALFFHDTYGGNVIGVVFKPNVFNKIEFKVTNVNGQRLHKSSSSIKHVEFNLDAFIEDIDVHGGFIVKEVEKCNKSLFCNN</sequence>
<protein>
    <recommendedName>
        <fullName evidence="1">Nucleolar protein 6</fullName>
    </recommendedName>
</protein>
<dbReference type="Pfam" id="PF17407">
    <property type="entry name" value="Nrap_D6"/>
    <property type="match status" value="1"/>
</dbReference>
<comment type="subcellular location">
    <subcellularLocation>
        <location evidence="1">Nucleus</location>
        <location evidence="1">Nucleolus</location>
    </subcellularLocation>
</comment>
<dbReference type="EMBL" id="GGMR01001652">
    <property type="protein sequence ID" value="MBY14271.1"/>
    <property type="molecule type" value="Transcribed_RNA"/>
</dbReference>
<dbReference type="AlphaFoldDB" id="A0A2S2NAM4"/>
<dbReference type="InterPro" id="IPR005554">
    <property type="entry name" value="NOL6/Upt22"/>
</dbReference>
<dbReference type="InterPro" id="IPR035371">
    <property type="entry name" value="Nrap_D6"/>
</dbReference>
<keyword evidence="1" id="KW-0539">Nucleus</keyword>
<evidence type="ECO:0000256" key="1">
    <source>
        <dbReference type="RuleBase" id="RU364032"/>
    </source>
</evidence>
<dbReference type="GO" id="GO:0006409">
    <property type="term" value="P:tRNA export from nucleus"/>
    <property type="evidence" value="ECO:0007669"/>
    <property type="project" value="TreeGrafter"/>
</dbReference>
<organism evidence="3">
    <name type="scientific">Schizaphis graminum</name>
    <name type="common">Green bug aphid</name>
    <dbReference type="NCBI Taxonomy" id="13262"/>
    <lineage>
        <taxon>Eukaryota</taxon>
        <taxon>Metazoa</taxon>
        <taxon>Ecdysozoa</taxon>
        <taxon>Arthropoda</taxon>
        <taxon>Hexapoda</taxon>
        <taxon>Insecta</taxon>
        <taxon>Pterygota</taxon>
        <taxon>Neoptera</taxon>
        <taxon>Paraneoptera</taxon>
        <taxon>Hemiptera</taxon>
        <taxon>Sternorrhyncha</taxon>
        <taxon>Aphidomorpha</taxon>
        <taxon>Aphidoidea</taxon>
        <taxon>Aphididae</taxon>
        <taxon>Aphidini</taxon>
        <taxon>Schizaphis</taxon>
    </lineage>
</organism>
<dbReference type="GO" id="GO:0006364">
    <property type="term" value="P:rRNA processing"/>
    <property type="evidence" value="ECO:0007669"/>
    <property type="project" value="TreeGrafter"/>
</dbReference>
<dbReference type="Gene3D" id="3.30.70.3030">
    <property type="match status" value="1"/>
</dbReference>
<evidence type="ECO:0000259" key="2">
    <source>
        <dbReference type="Pfam" id="PF17407"/>
    </source>
</evidence>
<keyword evidence="1" id="KW-0694">RNA-binding</keyword>
<gene>
    <name evidence="3" type="primary">nol6</name>
    <name evidence="3" type="ORF">g.117593</name>
</gene>
<reference evidence="3" key="1">
    <citation type="submission" date="2018-04" db="EMBL/GenBank/DDBJ databases">
        <title>Transcriptome of Schizaphis graminum biotype I.</title>
        <authorList>
            <person name="Scully E.D."/>
            <person name="Geib S.M."/>
            <person name="Palmer N.A."/>
            <person name="Koch K."/>
            <person name="Bradshaw J."/>
            <person name="Heng-Moss T."/>
            <person name="Sarath G."/>
        </authorList>
    </citation>
    <scope>NUCLEOTIDE SEQUENCE</scope>
</reference>
<comment type="similarity">
    <text evidence="1">Belongs to the NRAP family.</text>
</comment>
<feature type="domain" description="Nrap protein" evidence="2">
    <location>
        <begin position="27"/>
        <end position="119"/>
    </location>
</feature>
<dbReference type="GO" id="GO:0032545">
    <property type="term" value="C:CURI complex"/>
    <property type="evidence" value="ECO:0007669"/>
    <property type="project" value="TreeGrafter"/>
</dbReference>
<dbReference type="GO" id="GO:0032040">
    <property type="term" value="C:small-subunit processome"/>
    <property type="evidence" value="ECO:0007669"/>
    <property type="project" value="TreeGrafter"/>
</dbReference>
<proteinExistence type="inferred from homology"/>
<dbReference type="GO" id="GO:0003723">
    <property type="term" value="F:RNA binding"/>
    <property type="evidence" value="ECO:0007669"/>
    <property type="project" value="UniProtKB-KW"/>
</dbReference>
<dbReference type="GO" id="GO:0034456">
    <property type="term" value="C:UTP-C complex"/>
    <property type="evidence" value="ECO:0007669"/>
    <property type="project" value="TreeGrafter"/>
</dbReference>
<evidence type="ECO:0000313" key="3">
    <source>
        <dbReference type="EMBL" id="MBY14271.1"/>
    </source>
</evidence>
<accession>A0A2S2NAM4</accession>